<dbReference type="PANTHER" id="PTHR38111:SF2">
    <property type="entry name" value="FINGER DOMAIN PROTEIN, PUTATIVE (AFU_ORTHOLOGUE AFUA_1G01560)-RELATED"/>
    <property type="match status" value="1"/>
</dbReference>
<gene>
    <name evidence="6" type="ORF">PV10_06452</name>
</gene>
<dbReference type="HOGENOM" id="CLU_021599_5_2_1"/>
<evidence type="ECO:0000259" key="5">
    <source>
        <dbReference type="PROSITE" id="PS50048"/>
    </source>
</evidence>
<dbReference type="RefSeq" id="XP_016223541.1">
    <property type="nucleotide sequence ID" value="XM_016371248.1"/>
</dbReference>
<dbReference type="GO" id="GO:0008270">
    <property type="term" value="F:zinc ion binding"/>
    <property type="evidence" value="ECO:0007669"/>
    <property type="project" value="InterPro"/>
</dbReference>
<dbReference type="InterPro" id="IPR001138">
    <property type="entry name" value="Zn2Cys6_DnaBD"/>
</dbReference>
<evidence type="ECO:0000313" key="7">
    <source>
        <dbReference type="Proteomes" id="UP000054302"/>
    </source>
</evidence>
<dbReference type="GO" id="GO:0000981">
    <property type="term" value="F:DNA-binding transcription factor activity, RNA polymerase II-specific"/>
    <property type="evidence" value="ECO:0007669"/>
    <property type="project" value="InterPro"/>
</dbReference>
<keyword evidence="7" id="KW-1185">Reference proteome</keyword>
<proteinExistence type="predicted"/>
<dbReference type="SMART" id="SM00066">
    <property type="entry name" value="GAL4"/>
    <property type="match status" value="1"/>
</dbReference>
<keyword evidence="4" id="KW-0539">Nucleus</keyword>
<reference evidence="6 7" key="1">
    <citation type="submission" date="2015-01" db="EMBL/GenBank/DDBJ databases">
        <title>The Genome Sequence of Exophiala mesophila CBS40295.</title>
        <authorList>
            <consortium name="The Broad Institute Genomics Platform"/>
            <person name="Cuomo C."/>
            <person name="de Hoog S."/>
            <person name="Gorbushina A."/>
            <person name="Stielow B."/>
            <person name="Teixiera M."/>
            <person name="Abouelleil A."/>
            <person name="Chapman S.B."/>
            <person name="Priest M."/>
            <person name="Young S.K."/>
            <person name="Wortman J."/>
            <person name="Nusbaum C."/>
            <person name="Birren B."/>
        </authorList>
    </citation>
    <scope>NUCLEOTIDE SEQUENCE [LARGE SCALE GENOMIC DNA]</scope>
    <source>
        <strain evidence="6 7">CBS 40295</strain>
    </source>
</reference>
<dbReference type="VEuPathDB" id="FungiDB:PV10_06452"/>
<dbReference type="OMA" id="EVYICHL"/>
<protein>
    <recommendedName>
        <fullName evidence="5">Zn(2)-C6 fungal-type domain-containing protein</fullName>
    </recommendedName>
</protein>
<dbReference type="Pfam" id="PF00172">
    <property type="entry name" value="Zn_clus"/>
    <property type="match status" value="1"/>
</dbReference>
<evidence type="ECO:0000313" key="6">
    <source>
        <dbReference type="EMBL" id="KIV91967.1"/>
    </source>
</evidence>
<dbReference type="GO" id="GO:0003677">
    <property type="term" value="F:DNA binding"/>
    <property type="evidence" value="ECO:0007669"/>
    <property type="project" value="UniProtKB-KW"/>
</dbReference>
<evidence type="ECO:0000256" key="2">
    <source>
        <dbReference type="ARBA" id="ARBA00023125"/>
    </source>
</evidence>
<dbReference type="Proteomes" id="UP000054302">
    <property type="component" value="Unassembled WGS sequence"/>
</dbReference>
<evidence type="ECO:0000256" key="3">
    <source>
        <dbReference type="ARBA" id="ARBA00023163"/>
    </source>
</evidence>
<dbReference type="SUPFAM" id="SSF57701">
    <property type="entry name" value="Zn2/Cys6 DNA-binding domain"/>
    <property type="match status" value="1"/>
</dbReference>
<keyword evidence="3" id="KW-0804">Transcription</keyword>
<dbReference type="STRING" id="212818.A0A0D1ZBA6"/>
<dbReference type="CDD" id="cd00067">
    <property type="entry name" value="GAL4"/>
    <property type="match status" value="1"/>
</dbReference>
<dbReference type="PANTHER" id="PTHR38111">
    <property type="entry name" value="ZN(2)-C6 FUNGAL-TYPE DOMAIN-CONTAINING PROTEIN-RELATED"/>
    <property type="match status" value="1"/>
</dbReference>
<dbReference type="PROSITE" id="PS00463">
    <property type="entry name" value="ZN2_CY6_FUNGAL_1"/>
    <property type="match status" value="1"/>
</dbReference>
<dbReference type="InterPro" id="IPR036864">
    <property type="entry name" value="Zn2-C6_fun-type_DNA-bd_sf"/>
</dbReference>
<accession>A0A0D1ZBA6</accession>
<dbReference type="InterPro" id="IPR053178">
    <property type="entry name" value="Osmoadaptation_assoc"/>
</dbReference>
<dbReference type="AlphaFoldDB" id="A0A0D1ZBA6"/>
<dbReference type="PROSITE" id="PS50048">
    <property type="entry name" value="ZN2_CY6_FUNGAL_2"/>
    <property type="match status" value="1"/>
</dbReference>
<dbReference type="Gene3D" id="4.10.240.10">
    <property type="entry name" value="Zn(2)-C6 fungal-type DNA-binding domain"/>
    <property type="match status" value="1"/>
</dbReference>
<feature type="domain" description="Zn(2)-C6 fungal-type" evidence="5">
    <location>
        <begin position="10"/>
        <end position="38"/>
    </location>
</feature>
<evidence type="ECO:0000256" key="4">
    <source>
        <dbReference type="ARBA" id="ARBA00023242"/>
    </source>
</evidence>
<organism evidence="6 7">
    <name type="scientific">Exophiala mesophila</name>
    <name type="common">Black yeast-like fungus</name>
    <dbReference type="NCBI Taxonomy" id="212818"/>
    <lineage>
        <taxon>Eukaryota</taxon>
        <taxon>Fungi</taxon>
        <taxon>Dikarya</taxon>
        <taxon>Ascomycota</taxon>
        <taxon>Pezizomycotina</taxon>
        <taxon>Eurotiomycetes</taxon>
        <taxon>Chaetothyriomycetidae</taxon>
        <taxon>Chaetothyriales</taxon>
        <taxon>Herpotrichiellaceae</taxon>
        <taxon>Exophiala</taxon>
    </lineage>
</organism>
<dbReference type="OrthoDB" id="3525185at2759"/>
<dbReference type="EMBL" id="KN847523">
    <property type="protein sequence ID" value="KIV91967.1"/>
    <property type="molecule type" value="Genomic_DNA"/>
</dbReference>
<dbReference type="GeneID" id="27324297"/>
<evidence type="ECO:0000256" key="1">
    <source>
        <dbReference type="ARBA" id="ARBA00023015"/>
    </source>
</evidence>
<keyword evidence="2" id="KW-0238">DNA-binding</keyword>
<sequence length="504" mass="57468">MANVAVRSKGCSTCRRRRVKCDQHRPICMRCQKLDLACDGPRDFNFVVGKIVTSRRKQSSTTKPARPPQKRVDDHVQVYQSLTPKMTDVGTYICYTQKHLSTRGLFNLAMQDVSLGDLDALSTSPSSGRLFQKTALTFVLIFFGTQNKHSDIAAWGYTMYGKALEQLNQDLSEPGSCTRDEVIVSVVTLTLMECLAPTGAKHYLQHMLGLERLLELRGPGLYHSPHSLRIYKSIRHMILFASLRTGSPSILAKPEWKTFYRAECKDESEIIEQQLMEFLADCTVLMAERNALFTDTQRDNHLQQQRSDDIKLRALACLSSLDLWRRRWACDIRNTYLVTSAASFRQHPGPSWLHDLPSSLTLFEFLDDSAAPALMFHSSVLVYILRVLASLTPECTSDAMQQTFDHDLSQEPVSPDDLWTYTKEQFKAAEILAAWEVMRCLLYFMARRPDYLASQRSLLQLALTTIWTIHDETPEGLWMTQFLHTECSALIPKGLLLVDKYGHR</sequence>
<keyword evidence="1" id="KW-0805">Transcription regulation</keyword>
<name>A0A0D1ZBA6_EXOME</name>